<dbReference type="AlphaFoldDB" id="A0A2N4UAX9"/>
<evidence type="ECO:0000259" key="7">
    <source>
        <dbReference type="Pfam" id="PF00890"/>
    </source>
</evidence>
<comment type="cofactor">
    <cofactor evidence="1">
        <name>FAD</name>
        <dbReference type="ChEBI" id="CHEBI:57692"/>
    </cofactor>
</comment>
<feature type="transmembrane region" description="Helical" evidence="6">
    <location>
        <begin position="511"/>
        <end position="532"/>
    </location>
</feature>
<dbReference type="SUPFAM" id="SSF51905">
    <property type="entry name" value="FAD/NAD(P)-binding domain"/>
    <property type="match status" value="1"/>
</dbReference>
<evidence type="ECO:0000313" key="8">
    <source>
        <dbReference type="EMBL" id="PLC52158.1"/>
    </source>
</evidence>
<dbReference type="OrthoDB" id="9813348at2"/>
<dbReference type="SUPFAM" id="SSF56425">
    <property type="entry name" value="Succinate dehydrogenase/fumarate reductase flavoprotein, catalytic domain"/>
    <property type="match status" value="1"/>
</dbReference>
<organism evidence="8 9">
    <name type="scientific">Pollutimonas nitritireducens</name>
    <dbReference type="NCBI Taxonomy" id="2045209"/>
    <lineage>
        <taxon>Bacteria</taxon>
        <taxon>Pseudomonadati</taxon>
        <taxon>Pseudomonadota</taxon>
        <taxon>Betaproteobacteria</taxon>
        <taxon>Burkholderiales</taxon>
        <taxon>Alcaligenaceae</taxon>
        <taxon>Pollutimonas</taxon>
    </lineage>
</organism>
<evidence type="ECO:0000256" key="5">
    <source>
        <dbReference type="SAM" id="MobiDB-lite"/>
    </source>
</evidence>
<keyword evidence="6" id="KW-0812">Transmembrane</keyword>
<evidence type="ECO:0000256" key="3">
    <source>
        <dbReference type="ARBA" id="ARBA00022827"/>
    </source>
</evidence>
<dbReference type="InterPro" id="IPR003953">
    <property type="entry name" value="FAD-dep_OxRdtase_2_FAD-bd"/>
</dbReference>
<feature type="transmembrane region" description="Helical" evidence="6">
    <location>
        <begin position="539"/>
        <end position="558"/>
    </location>
</feature>
<keyword evidence="6" id="KW-0472">Membrane</keyword>
<feature type="region of interest" description="Disordered" evidence="5">
    <location>
        <begin position="471"/>
        <end position="491"/>
    </location>
</feature>
<evidence type="ECO:0000256" key="2">
    <source>
        <dbReference type="ARBA" id="ARBA00022630"/>
    </source>
</evidence>
<evidence type="ECO:0000256" key="4">
    <source>
        <dbReference type="ARBA" id="ARBA00023002"/>
    </source>
</evidence>
<sequence length="568" mass="60560">MSKDFFLPDLIIVGGGLAGLTAGVRAAQLGLRPLVLEQGDGEDYPCNSRQSGGILHIGFHDPYRPAQELVDIIARLTGGEAKPELARALAQTGARLISWLQGEGGKFMRFNPQEGYRWCMSPPRALRAGVDWKKRGPDVMLRQLARTLGEMGGKLQLKARVKGLLIEDGRCVGARGECDGQPKEWRATHCVLADGGFQANRLLVEQYITPRFDALFQRGASTGHGDGLQMAQAAGAALTDCSRFYGHLLCSDAKHNDQVWPYPEVDAIATAGIVVDGSGRRCVDEGRTGVSLANELASQPCVDRLFAVFDASIWNGPGTTARIPANPLLERAGGTILRADSVAELAQKMDVPAAALAQTLDSYNRALDAGTLQELDIPRSEQTQPYAVRHLPLMAIPICPGITYTMGGIDINEHAEVLDRSGQPIPGLFAAGATTGGLEGGKRSTYIGGLIKAGCFGLLAAERVATLEGKSFSSDGNDRGQVGHSDPNREEQVHGLARFPVLNMVVRHDKAIGLMAGATVAAIVVSLGWNLLSWFVLPIALVLAVVALVVVLGVAELVKLVTEFLMPE</sequence>
<dbReference type="PANTHER" id="PTHR43400:SF10">
    <property type="entry name" value="3-OXOSTEROID 1-DEHYDROGENASE"/>
    <property type="match status" value="1"/>
</dbReference>
<comment type="caution">
    <text evidence="8">The sequence shown here is derived from an EMBL/GenBank/DDBJ whole genome shotgun (WGS) entry which is preliminary data.</text>
</comment>
<keyword evidence="6" id="KW-1133">Transmembrane helix</keyword>
<reference evidence="8 9" key="1">
    <citation type="submission" date="2017-10" db="EMBL/GenBank/DDBJ databases">
        <title>Two draft genome sequences of Pusillimonas sp. strains isolated from a nitrate- and radionuclide-contaminated groundwater in Russia.</title>
        <authorList>
            <person name="Grouzdev D.S."/>
            <person name="Tourova T.P."/>
            <person name="Goeva M.A."/>
            <person name="Babich T.L."/>
            <person name="Sokolova D.S."/>
            <person name="Abdullin R."/>
            <person name="Poltaraus A.B."/>
            <person name="Toshchakov S.V."/>
            <person name="Nazina T.N."/>
        </authorList>
    </citation>
    <scope>NUCLEOTIDE SEQUENCE [LARGE SCALE GENOMIC DNA]</scope>
    <source>
        <strain evidence="8 9">JR1/69-2-13</strain>
    </source>
</reference>
<keyword evidence="2" id="KW-0285">Flavoprotein</keyword>
<feature type="domain" description="FAD-dependent oxidoreductase 2 FAD-binding" evidence="7">
    <location>
        <begin position="9"/>
        <end position="443"/>
    </location>
</feature>
<dbReference type="PANTHER" id="PTHR43400">
    <property type="entry name" value="FUMARATE REDUCTASE"/>
    <property type="match status" value="1"/>
</dbReference>
<dbReference type="GO" id="GO:0008202">
    <property type="term" value="P:steroid metabolic process"/>
    <property type="evidence" value="ECO:0007669"/>
    <property type="project" value="UniProtKB-ARBA"/>
</dbReference>
<dbReference type="Proteomes" id="UP000234328">
    <property type="component" value="Unassembled WGS sequence"/>
</dbReference>
<dbReference type="Pfam" id="PF00890">
    <property type="entry name" value="FAD_binding_2"/>
    <property type="match status" value="1"/>
</dbReference>
<dbReference type="InterPro" id="IPR027477">
    <property type="entry name" value="Succ_DH/fumarate_Rdtase_cat_sf"/>
</dbReference>
<dbReference type="RefSeq" id="WP_102071778.1">
    <property type="nucleotide sequence ID" value="NZ_PDNV01000016.1"/>
</dbReference>
<dbReference type="GO" id="GO:0016491">
    <property type="term" value="F:oxidoreductase activity"/>
    <property type="evidence" value="ECO:0007669"/>
    <property type="project" value="UniProtKB-KW"/>
</dbReference>
<evidence type="ECO:0000313" key="9">
    <source>
        <dbReference type="Proteomes" id="UP000234328"/>
    </source>
</evidence>
<dbReference type="InterPro" id="IPR036188">
    <property type="entry name" value="FAD/NAD-bd_sf"/>
</dbReference>
<evidence type="ECO:0000256" key="6">
    <source>
        <dbReference type="SAM" id="Phobius"/>
    </source>
</evidence>
<keyword evidence="3" id="KW-0274">FAD</keyword>
<dbReference type="InterPro" id="IPR050315">
    <property type="entry name" value="FAD-oxidoreductase_2"/>
</dbReference>
<keyword evidence="9" id="KW-1185">Reference proteome</keyword>
<dbReference type="Gene3D" id="3.50.50.60">
    <property type="entry name" value="FAD/NAD(P)-binding domain"/>
    <property type="match status" value="1"/>
</dbReference>
<dbReference type="EMBL" id="PDNV01000016">
    <property type="protein sequence ID" value="PLC52158.1"/>
    <property type="molecule type" value="Genomic_DNA"/>
</dbReference>
<dbReference type="Gene3D" id="3.90.700.10">
    <property type="entry name" value="Succinate dehydrogenase/fumarate reductase flavoprotein, catalytic domain"/>
    <property type="match status" value="1"/>
</dbReference>
<dbReference type="PRINTS" id="PR00368">
    <property type="entry name" value="FADPNR"/>
</dbReference>
<gene>
    <name evidence="8" type="ORF">CR155_19850</name>
</gene>
<accession>A0A2N4UAX9</accession>
<keyword evidence="4" id="KW-0560">Oxidoreductase</keyword>
<proteinExistence type="predicted"/>
<name>A0A2N4UAX9_9BURK</name>
<protein>
    <recommendedName>
        <fullName evidence="7">FAD-dependent oxidoreductase 2 FAD-binding domain-containing protein</fullName>
    </recommendedName>
</protein>
<evidence type="ECO:0000256" key="1">
    <source>
        <dbReference type="ARBA" id="ARBA00001974"/>
    </source>
</evidence>